<dbReference type="EMBL" id="CP040442">
    <property type="protein sequence ID" value="QOW10907.1"/>
    <property type="molecule type" value="Genomic_DNA"/>
</dbReference>
<evidence type="ECO:0008006" key="3">
    <source>
        <dbReference type="Google" id="ProtNLM"/>
    </source>
</evidence>
<dbReference type="RefSeq" id="WP_193811074.1">
    <property type="nucleotide sequence ID" value="NZ_CP040442.1"/>
</dbReference>
<accession>A0A7M2Y9G5</accession>
<reference evidence="1 2" key="1">
    <citation type="submission" date="2019-05" db="EMBL/GenBank/DDBJ databases">
        <title>Chryseobacterium sp. isolated from King George Island, maritime Antarctica.</title>
        <authorList>
            <person name="Peng X."/>
        </authorList>
    </citation>
    <scope>NUCLEOTIDE SEQUENCE [LARGE SCALE GENOMIC DNA]</scope>
    <source>
        <strain evidence="1 2">7-3A</strain>
    </source>
</reference>
<dbReference type="Proteomes" id="UP000594195">
    <property type="component" value="Chromosome"/>
</dbReference>
<evidence type="ECO:0000313" key="2">
    <source>
        <dbReference type="Proteomes" id="UP000594195"/>
    </source>
</evidence>
<dbReference type="KEGG" id="kfa:Q73A0000_11325"/>
<name>A0A7M2Y9G5_9FLAO</name>
<dbReference type="AlphaFoldDB" id="A0A7M2Y9G5"/>
<keyword evidence="2" id="KW-1185">Reference proteome</keyword>
<proteinExistence type="predicted"/>
<evidence type="ECO:0000313" key="1">
    <source>
        <dbReference type="EMBL" id="QOW10907.1"/>
    </source>
</evidence>
<sequence length="197" mass="21857">MRKYLLFLVLALVSVGLIAQKQKNFSFELQGNTSSGIGNNFIADGLGTFTGFGVGLSGTFYKNIGLSLQFQRGFADVKEVSIFGDLQSPALTSFEIVGLYRYKVTNKFDLEGNVGVASMRIQSQSPYRTEGFREGGNALILGAKGLYSITNNNSLYLVGGPRFYFLHTFTNIDNPKFEKYYSNATLLNFSLGLRFYF</sequence>
<gene>
    <name evidence="1" type="ORF">Q73A0000_11325</name>
</gene>
<protein>
    <recommendedName>
        <fullName evidence="3">Outer membrane protein beta-barrel domain-containing protein</fullName>
    </recommendedName>
</protein>
<organism evidence="1 2">
    <name type="scientific">Kaistella flava</name>
    <name type="common">ex Peng et al. 2021</name>
    <dbReference type="NCBI Taxonomy" id="2038776"/>
    <lineage>
        <taxon>Bacteria</taxon>
        <taxon>Pseudomonadati</taxon>
        <taxon>Bacteroidota</taxon>
        <taxon>Flavobacteriia</taxon>
        <taxon>Flavobacteriales</taxon>
        <taxon>Weeksellaceae</taxon>
        <taxon>Chryseobacterium group</taxon>
        <taxon>Kaistella</taxon>
    </lineage>
</organism>